<reference evidence="2" key="1">
    <citation type="journal article" date="2019" name="Int. J. Syst. Evol. Microbiol.">
        <title>The Global Catalogue of Microorganisms (GCM) 10K type strain sequencing project: providing services to taxonomists for standard genome sequencing and annotation.</title>
        <authorList>
            <consortium name="The Broad Institute Genomics Platform"/>
            <consortium name="The Broad Institute Genome Sequencing Center for Infectious Disease"/>
            <person name="Wu L."/>
            <person name="Ma J."/>
        </authorList>
    </citation>
    <scope>NUCLEOTIDE SEQUENCE [LARGE SCALE GENOMIC DNA]</scope>
    <source>
        <strain evidence="2">CCUG 63369</strain>
    </source>
</reference>
<gene>
    <name evidence="1" type="ORF">ACFQZU_21845</name>
</gene>
<dbReference type="EMBL" id="JBHTHR010001230">
    <property type="protein sequence ID" value="MFD0803941.1"/>
    <property type="molecule type" value="Genomic_DNA"/>
</dbReference>
<keyword evidence="1" id="KW-0547">Nucleotide-binding</keyword>
<feature type="non-terminal residue" evidence="1">
    <location>
        <position position="1"/>
    </location>
</feature>
<proteinExistence type="predicted"/>
<accession>A0ABW3BLK0</accession>
<evidence type="ECO:0000313" key="2">
    <source>
        <dbReference type="Proteomes" id="UP001596956"/>
    </source>
</evidence>
<keyword evidence="1" id="KW-0067">ATP-binding</keyword>
<protein>
    <submittedName>
        <fullName evidence="1">ABC transporter ATP-binding protein</fullName>
    </submittedName>
</protein>
<dbReference type="GO" id="GO:0005524">
    <property type="term" value="F:ATP binding"/>
    <property type="evidence" value="ECO:0007669"/>
    <property type="project" value="UniProtKB-KW"/>
</dbReference>
<keyword evidence="2" id="KW-1185">Reference proteome</keyword>
<evidence type="ECO:0000313" key="1">
    <source>
        <dbReference type="EMBL" id="MFD0803941.1"/>
    </source>
</evidence>
<dbReference type="Proteomes" id="UP001596956">
    <property type="component" value="Unassembled WGS sequence"/>
</dbReference>
<name>A0ABW3BLK0_9ACTN</name>
<organism evidence="1 2">
    <name type="scientific">Streptomonospora algeriensis</name>
    <dbReference type="NCBI Taxonomy" id="995084"/>
    <lineage>
        <taxon>Bacteria</taxon>
        <taxon>Bacillati</taxon>
        <taxon>Actinomycetota</taxon>
        <taxon>Actinomycetes</taxon>
        <taxon>Streptosporangiales</taxon>
        <taxon>Nocardiopsidaceae</taxon>
        <taxon>Streptomonospora</taxon>
    </lineage>
</organism>
<sequence>RGAAPRTEYAVTAGGREGVGPELLATVGTWCAANGVSPEGLRVQRRSLEDVFLELTGRDLR</sequence>
<comment type="caution">
    <text evidence="1">The sequence shown here is derived from an EMBL/GenBank/DDBJ whole genome shotgun (WGS) entry which is preliminary data.</text>
</comment>